<dbReference type="EMBL" id="LITQ01000030">
    <property type="protein sequence ID" value="OAA90715.1"/>
    <property type="molecule type" value="Genomic_DNA"/>
</dbReference>
<sequence>METYKNLKDVMKSEESKKWSRICRNMIESVYLDIINMKVVEDKKIHFNIIIRDDGRVTVSTVEEDRNIVTLYMNKTEEYLSKIEIRYNGKKEKRQVNSINDIQDIMNIVNELLNDSNEVKGSK</sequence>
<name>A0A162J5T4_9CLOT</name>
<evidence type="ECO:0000313" key="2">
    <source>
        <dbReference type="EMBL" id="OBR97449.1"/>
    </source>
</evidence>
<protein>
    <submittedName>
        <fullName evidence="1">Uncharacterized protein</fullName>
    </submittedName>
</protein>
<reference evidence="2 4" key="2">
    <citation type="journal article" date="2016" name="Front. Microbiol.">
        <title>Industrial Acetogenic Biocatalysts: A Comparative Metabolic and Genomic Analysis.</title>
        <authorList>
            <person name="Bengelsdorf F."/>
            <person name="Poehlein A."/>
            <person name="Sonja S."/>
            <person name="Erz C."/>
            <person name="Hummel T."/>
            <person name="Hoffmeister S."/>
            <person name="Daniel R."/>
            <person name="Durre P."/>
        </authorList>
    </citation>
    <scope>NUCLEOTIDE SEQUENCE [LARGE SCALE GENOMIC DNA]</scope>
    <source>
        <strain evidence="2 4">PTA-10522</strain>
    </source>
</reference>
<accession>A0A162J5T4</accession>
<dbReference type="PATRIC" id="fig|1705578.3.peg.2338"/>
<dbReference type="EMBL" id="LROR01000023">
    <property type="protein sequence ID" value="OBR97449.1"/>
    <property type="molecule type" value="Genomic_DNA"/>
</dbReference>
<comment type="caution">
    <text evidence="1">The sequence shown here is derived from an EMBL/GenBank/DDBJ whole genome shotgun (WGS) entry which is preliminary data.</text>
</comment>
<dbReference type="AlphaFoldDB" id="A0A162J5T4"/>
<gene>
    <name evidence="2" type="ORF">CLCOS_03050</name>
    <name evidence="1" type="ORF">WX73_02080</name>
</gene>
<proteinExistence type="predicted"/>
<evidence type="ECO:0000313" key="1">
    <source>
        <dbReference type="EMBL" id="OAA90715.1"/>
    </source>
</evidence>
<evidence type="ECO:0000313" key="4">
    <source>
        <dbReference type="Proteomes" id="UP000093694"/>
    </source>
</evidence>
<keyword evidence="4" id="KW-1185">Reference proteome</keyword>
<organism evidence="1 3">
    <name type="scientific">Clostridium coskatii</name>
    <dbReference type="NCBI Taxonomy" id="1705578"/>
    <lineage>
        <taxon>Bacteria</taxon>
        <taxon>Bacillati</taxon>
        <taxon>Bacillota</taxon>
        <taxon>Clostridia</taxon>
        <taxon>Eubacteriales</taxon>
        <taxon>Clostridiaceae</taxon>
        <taxon>Clostridium</taxon>
    </lineage>
</organism>
<dbReference type="RefSeq" id="WP_063602049.1">
    <property type="nucleotide sequence ID" value="NZ_LITQ01000030.1"/>
</dbReference>
<dbReference type="Proteomes" id="UP000093694">
    <property type="component" value="Unassembled WGS sequence"/>
</dbReference>
<dbReference type="Proteomes" id="UP000077384">
    <property type="component" value="Unassembled WGS sequence"/>
</dbReference>
<reference evidence="1 3" key="1">
    <citation type="journal article" date="2015" name="Biotechnol. Bioeng.">
        <title>Genome sequence and phenotypic characterization of Caulobacter segnis.</title>
        <authorList>
            <person name="Patel S."/>
            <person name="Fletcher B."/>
            <person name="Scott D.C."/>
            <person name="Ely B."/>
        </authorList>
    </citation>
    <scope>NUCLEOTIDE SEQUENCE [LARGE SCALE GENOMIC DNA]</scope>
    <source>
        <strain evidence="1 3">PS02</strain>
    </source>
</reference>
<evidence type="ECO:0000313" key="3">
    <source>
        <dbReference type="Proteomes" id="UP000077384"/>
    </source>
</evidence>